<gene>
    <name evidence="5" type="ORF">A4X09_0g7438</name>
</gene>
<reference evidence="5" key="1">
    <citation type="submission" date="2016-04" db="EMBL/GenBank/DDBJ databases">
        <authorList>
            <person name="Nguyen H.D."/>
            <person name="Samba Siva P."/>
            <person name="Cullis J."/>
            <person name="Levesque C.A."/>
            <person name="Hambleton S."/>
        </authorList>
    </citation>
    <scope>NUCLEOTIDE SEQUENCE</scope>
    <source>
        <strain evidence="5">DAOMC 236422</strain>
    </source>
</reference>
<dbReference type="EMBL" id="LWDG02000774">
    <property type="protein sequence ID" value="KAE8262531.1"/>
    <property type="molecule type" value="Genomic_DNA"/>
</dbReference>
<evidence type="ECO:0000313" key="5">
    <source>
        <dbReference type="EMBL" id="KAE8262531.1"/>
    </source>
</evidence>
<evidence type="ECO:0000313" key="6">
    <source>
        <dbReference type="Proteomes" id="UP000078113"/>
    </source>
</evidence>
<dbReference type="PANTHER" id="PTHR33630:SF9">
    <property type="entry name" value="CUTINASE 4"/>
    <property type="match status" value="1"/>
</dbReference>
<feature type="non-terminal residue" evidence="5">
    <location>
        <position position="1"/>
    </location>
</feature>
<feature type="transmembrane region" description="Helical" evidence="4">
    <location>
        <begin position="47"/>
        <end position="68"/>
    </location>
</feature>
<evidence type="ECO:0000256" key="2">
    <source>
        <dbReference type="ARBA" id="ARBA00023157"/>
    </source>
</evidence>
<keyword evidence="4" id="KW-1133">Transmembrane helix</keyword>
<reference evidence="5" key="2">
    <citation type="journal article" date="2019" name="IMA Fungus">
        <title>Genome sequencing and comparison of five Tilletia species to identify candidate genes for the detection of regulated species infecting wheat.</title>
        <authorList>
            <person name="Nguyen H.D.T."/>
            <person name="Sultana T."/>
            <person name="Kesanakurti P."/>
            <person name="Hambleton S."/>
        </authorList>
    </citation>
    <scope>NUCLEOTIDE SEQUENCE</scope>
    <source>
        <strain evidence="5">DAOMC 236422</strain>
    </source>
</reference>
<dbReference type="PANTHER" id="PTHR33630">
    <property type="entry name" value="CUTINASE RV1984C-RELATED-RELATED"/>
    <property type="match status" value="1"/>
</dbReference>
<name>A0A8X7N3H8_9BASI</name>
<dbReference type="AlphaFoldDB" id="A0A8X7N3H8"/>
<keyword evidence="4" id="KW-0472">Membrane</keyword>
<keyword evidence="1" id="KW-0378">Hydrolase</keyword>
<dbReference type="Gene3D" id="3.40.50.1820">
    <property type="entry name" value="alpha/beta hydrolase"/>
    <property type="match status" value="1"/>
</dbReference>
<dbReference type="InterPro" id="IPR000675">
    <property type="entry name" value="Cutinase/axe"/>
</dbReference>
<organism evidence="5 6">
    <name type="scientific">Tilletia walkeri</name>
    <dbReference type="NCBI Taxonomy" id="117179"/>
    <lineage>
        <taxon>Eukaryota</taxon>
        <taxon>Fungi</taxon>
        <taxon>Dikarya</taxon>
        <taxon>Basidiomycota</taxon>
        <taxon>Ustilaginomycotina</taxon>
        <taxon>Exobasidiomycetes</taxon>
        <taxon>Tilletiales</taxon>
        <taxon>Tilletiaceae</taxon>
        <taxon>Tilletia</taxon>
    </lineage>
</organism>
<evidence type="ECO:0000256" key="4">
    <source>
        <dbReference type="SAM" id="Phobius"/>
    </source>
</evidence>
<evidence type="ECO:0008006" key="7">
    <source>
        <dbReference type="Google" id="ProtNLM"/>
    </source>
</evidence>
<protein>
    <recommendedName>
        <fullName evidence="7">Cutinase</fullName>
    </recommendedName>
</protein>
<keyword evidence="2" id="KW-1015">Disulfide bond</keyword>
<keyword evidence="6" id="KW-1185">Reference proteome</keyword>
<feature type="region of interest" description="Disordered" evidence="3">
    <location>
        <begin position="195"/>
        <end position="216"/>
    </location>
</feature>
<evidence type="ECO:0000256" key="3">
    <source>
        <dbReference type="SAM" id="MobiDB-lite"/>
    </source>
</evidence>
<dbReference type="SMART" id="SM01110">
    <property type="entry name" value="Cutinase"/>
    <property type="match status" value="1"/>
</dbReference>
<evidence type="ECO:0000256" key="1">
    <source>
        <dbReference type="ARBA" id="ARBA00022801"/>
    </source>
</evidence>
<accession>A0A8X7N3H8</accession>
<dbReference type="Proteomes" id="UP000078113">
    <property type="component" value="Unassembled WGS sequence"/>
</dbReference>
<keyword evidence="4" id="KW-0812">Transmembrane</keyword>
<dbReference type="InterPro" id="IPR029058">
    <property type="entry name" value="AB_hydrolase_fold"/>
</dbReference>
<feature type="compositionally biased region" description="Low complexity" evidence="3">
    <location>
        <begin position="205"/>
        <end position="214"/>
    </location>
</feature>
<proteinExistence type="predicted"/>
<sequence>PVAVAPNPSLHPLPITHLTHLTIFPVACSTCLSILPPPSPHSLTNTMTSFTFLLSLILMALIFCGALADKATDSASGCKKYVLISTRGIREPEGASSAFTGMIQQTLSALPGGIEVDTVYPADPSVSGASVGVAWVSDYITNGLKRCKEHKYALLGFSQGALVETISAALLVGNPEARAAIKAIVFAGNPLRVPNRRGNVDERGSSSNAGASGESVEDNPDLFNLYAEDGKVLDFCFTGDPICDARYDQGGLAVHRKYGTTPEVQTLGAKFLISALH</sequence>
<comment type="caution">
    <text evidence="5">The sequence shown here is derived from an EMBL/GenBank/DDBJ whole genome shotgun (WGS) entry which is preliminary data.</text>
</comment>
<dbReference type="SUPFAM" id="SSF53474">
    <property type="entry name" value="alpha/beta-Hydrolases"/>
    <property type="match status" value="1"/>
</dbReference>
<dbReference type="GO" id="GO:0052689">
    <property type="term" value="F:carboxylic ester hydrolase activity"/>
    <property type="evidence" value="ECO:0007669"/>
    <property type="project" value="UniProtKB-ARBA"/>
</dbReference>
<dbReference type="Pfam" id="PF01083">
    <property type="entry name" value="Cutinase"/>
    <property type="match status" value="1"/>
</dbReference>